<comment type="caution">
    <text evidence="1">The sequence shown here is derived from an EMBL/GenBank/DDBJ whole genome shotgun (WGS) entry which is preliminary data.</text>
</comment>
<protein>
    <submittedName>
        <fullName evidence="1">Uncharacterized protein</fullName>
    </submittedName>
</protein>
<dbReference type="Proteomes" id="UP000217465">
    <property type="component" value="Unassembled WGS sequence"/>
</dbReference>
<name>A0A854W9N3_9STRE</name>
<organism evidence="1 2">
    <name type="scientific">Streptococcus parauberis</name>
    <dbReference type="NCBI Taxonomy" id="1348"/>
    <lineage>
        <taxon>Bacteria</taxon>
        <taxon>Bacillati</taxon>
        <taxon>Bacillota</taxon>
        <taxon>Bacilli</taxon>
        <taxon>Lactobacillales</taxon>
        <taxon>Streptococcaceae</taxon>
        <taxon>Streptococcus</taxon>
    </lineage>
</organism>
<evidence type="ECO:0000313" key="1">
    <source>
        <dbReference type="EMBL" id="PCH13192.1"/>
    </source>
</evidence>
<accession>A0A854W9N3</accession>
<evidence type="ECO:0000313" key="2">
    <source>
        <dbReference type="Proteomes" id="UP000217465"/>
    </source>
</evidence>
<dbReference type="AlphaFoldDB" id="A0A854W9N3"/>
<proteinExistence type="predicted"/>
<dbReference type="RefSeq" id="WP_096633401.1">
    <property type="nucleotide sequence ID" value="NZ_NSGR01000005.1"/>
</dbReference>
<gene>
    <name evidence="1" type="ORF">A9Y57_00592</name>
</gene>
<dbReference type="EMBL" id="NSGR01000005">
    <property type="protein sequence ID" value="PCH13192.1"/>
    <property type="molecule type" value="Genomic_DNA"/>
</dbReference>
<sequence length="111" mass="13291">MKQVAKEKYGNSFHFWYQADLMSDHEYGKIFNTDFANLDQVKEVILADIGQTQDNQVYYWYFGETLEETVLMVKITNQQVDAQINLKDFDFALNWDAIKFWKEDLKKNLFN</sequence>
<reference evidence="1 2" key="1">
    <citation type="submission" date="2016-06" db="EMBL/GenBank/DDBJ databases">
        <authorList>
            <person name="Haines A.N."/>
            <person name="Council K.R."/>
        </authorList>
    </citation>
    <scope>NUCLEOTIDE SEQUENCE [LARGE SCALE GENOMIC DNA]</scope>
    <source>
        <strain evidence="1 2">SP158-29</strain>
    </source>
</reference>